<evidence type="ECO:0000313" key="3">
    <source>
        <dbReference type="Proteomes" id="UP001152622"/>
    </source>
</evidence>
<sequence>MRERTQTSLEERRVPAHAELPPHALSSASGSSSLPPNQRSPGSKAEEATLALESLLICVRLRRPVGISPCARRVTDSVSYGQCSDGFSLSLVTMSSRARNAERCAVQ</sequence>
<feature type="compositionally biased region" description="Low complexity" evidence="1">
    <location>
        <begin position="21"/>
        <end position="36"/>
    </location>
</feature>
<evidence type="ECO:0000313" key="2">
    <source>
        <dbReference type="EMBL" id="KAJ8335918.1"/>
    </source>
</evidence>
<organism evidence="2 3">
    <name type="scientific">Synaphobranchus kaupii</name>
    <name type="common">Kaup's arrowtooth eel</name>
    <dbReference type="NCBI Taxonomy" id="118154"/>
    <lineage>
        <taxon>Eukaryota</taxon>
        <taxon>Metazoa</taxon>
        <taxon>Chordata</taxon>
        <taxon>Craniata</taxon>
        <taxon>Vertebrata</taxon>
        <taxon>Euteleostomi</taxon>
        <taxon>Actinopterygii</taxon>
        <taxon>Neopterygii</taxon>
        <taxon>Teleostei</taxon>
        <taxon>Anguilliformes</taxon>
        <taxon>Synaphobranchidae</taxon>
        <taxon>Synaphobranchus</taxon>
    </lineage>
</organism>
<protein>
    <submittedName>
        <fullName evidence="2">Uncharacterized protein</fullName>
    </submittedName>
</protein>
<feature type="region of interest" description="Disordered" evidence="1">
    <location>
        <begin position="1"/>
        <end position="46"/>
    </location>
</feature>
<name>A0A9Q1EBR6_SYNKA</name>
<dbReference type="AlphaFoldDB" id="A0A9Q1EBR6"/>
<proteinExistence type="predicted"/>
<dbReference type="EMBL" id="JAINUF010000020">
    <property type="protein sequence ID" value="KAJ8335918.1"/>
    <property type="molecule type" value="Genomic_DNA"/>
</dbReference>
<keyword evidence="3" id="KW-1185">Reference proteome</keyword>
<dbReference type="Proteomes" id="UP001152622">
    <property type="component" value="Chromosome 20"/>
</dbReference>
<evidence type="ECO:0000256" key="1">
    <source>
        <dbReference type="SAM" id="MobiDB-lite"/>
    </source>
</evidence>
<accession>A0A9Q1EBR6</accession>
<comment type="caution">
    <text evidence="2">The sequence shown here is derived from an EMBL/GenBank/DDBJ whole genome shotgun (WGS) entry which is preliminary data.</text>
</comment>
<gene>
    <name evidence="2" type="ORF">SKAU_G00392600</name>
</gene>
<feature type="compositionally biased region" description="Basic and acidic residues" evidence="1">
    <location>
        <begin position="1"/>
        <end position="16"/>
    </location>
</feature>
<reference evidence="2" key="1">
    <citation type="journal article" date="2023" name="Science">
        <title>Genome structures resolve the early diversification of teleost fishes.</title>
        <authorList>
            <person name="Parey E."/>
            <person name="Louis A."/>
            <person name="Montfort J."/>
            <person name="Bouchez O."/>
            <person name="Roques C."/>
            <person name="Iampietro C."/>
            <person name="Lluch J."/>
            <person name="Castinel A."/>
            <person name="Donnadieu C."/>
            <person name="Desvignes T."/>
            <person name="Floi Bucao C."/>
            <person name="Jouanno E."/>
            <person name="Wen M."/>
            <person name="Mejri S."/>
            <person name="Dirks R."/>
            <person name="Jansen H."/>
            <person name="Henkel C."/>
            <person name="Chen W.J."/>
            <person name="Zahm M."/>
            <person name="Cabau C."/>
            <person name="Klopp C."/>
            <person name="Thompson A.W."/>
            <person name="Robinson-Rechavi M."/>
            <person name="Braasch I."/>
            <person name="Lecointre G."/>
            <person name="Bobe J."/>
            <person name="Postlethwait J.H."/>
            <person name="Berthelot C."/>
            <person name="Roest Crollius H."/>
            <person name="Guiguen Y."/>
        </authorList>
    </citation>
    <scope>NUCLEOTIDE SEQUENCE</scope>
    <source>
        <strain evidence="2">WJC10195</strain>
    </source>
</reference>